<evidence type="ECO:0000256" key="12">
    <source>
        <dbReference type="PROSITE-ProRule" id="PRU00552"/>
    </source>
</evidence>
<keyword evidence="7" id="KW-0694">RNA-binding</keyword>
<feature type="region of interest" description="Disordered" evidence="13">
    <location>
        <begin position="583"/>
        <end position="696"/>
    </location>
</feature>
<evidence type="ECO:0000256" key="1">
    <source>
        <dbReference type="ARBA" id="ARBA00004604"/>
    </source>
</evidence>
<dbReference type="InterPro" id="IPR014001">
    <property type="entry name" value="Helicase_ATP-bd"/>
</dbReference>
<feature type="region of interest" description="Disordered" evidence="13">
    <location>
        <begin position="16"/>
        <end position="118"/>
    </location>
</feature>
<proteinExistence type="inferred from homology"/>
<evidence type="ECO:0000256" key="8">
    <source>
        <dbReference type="ARBA" id="ARBA00023242"/>
    </source>
</evidence>
<comment type="similarity">
    <text evidence="9">Belongs to the DEAD box helicase family. DDX52/ROK1 subfamily.</text>
</comment>
<dbReference type="InterPro" id="IPR014014">
    <property type="entry name" value="RNA_helicase_DEAD_Q_motif"/>
</dbReference>
<comment type="caution">
    <text evidence="17">The sequence shown here is derived from an EMBL/GenBank/DDBJ whole genome shotgun (WGS) entry which is preliminary data.</text>
</comment>
<keyword evidence="6" id="KW-0067">ATP-binding</keyword>
<feature type="compositionally biased region" description="Basic residues" evidence="13">
    <location>
        <begin position="657"/>
        <end position="670"/>
    </location>
</feature>
<evidence type="ECO:0000256" key="11">
    <source>
        <dbReference type="ARBA" id="ARBA00047984"/>
    </source>
</evidence>
<feature type="domain" description="Helicase C-terminal" evidence="15">
    <location>
        <begin position="421"/>
        <end position="582"/>
    </location>
</feature>
<dbReference type="GO" id="GO:0030490">
    <property type="term" value="P:maturation of SSU-rRNA"/>
    <property type="evidence" value="ECO:0007669"/>
    <property type="project" value="InterPro"/>
</dbReference>
<dbReference type="EC" id="3.6.4.13" evidence="2"/>
<feature type="compositionally biased region" description="Polar residues" evidence="13">
    <location>
        <begin position="109"/>
        <end position="118"/>
    </location>
</feature>
<feature type="compositionally biased region" description="Acidic residues" evidence="13">
    <location>
        <begin position="76"/>
        <end position="90"/>
    </location>
</feature>
<feature type="domain" description="DEAD-box RNA helicase Q" evidence="16">
    <location>
        <begin position="201"/>
        <end position="229"/>
    </location>
</feature>
<dbReference type="Pfam" id="PF00271">
    <property type="entry name" value="Helicase_C"/>
    <property type="match status" value="1"/>
</dbReference>
<accession>A0AAV7XE77</accession>
<protein>
    <recommendedName>
        <fullName evidence="10">Probable ATP-dependent RNA helicase DDX52</fullName>
        <ecNumber evidence="2">3.6.4.13</ecNumber>
    </recommendedName>
</protein>
<dbReference type="GO" id="GO:0005829">
    <property type="term" value="C:cytosol"/>
    <property type="evidence" value="ECO:0007669"/>
    <property type="project" value="TreeGrafter"/>
</dbReference>
<feature type="compositionally biased region" description="Basic residues" evidence="13">
    <location>
        <begin position="682"/>
        <end position="696"/>
    </location>
</feature>
<dbReference type="PANTHER" id="PTHR47959:SF15">
    <property type="entry name" value="RNA HELICASE"/>
    <property type="match status" value="1"/>
</dbReference>
<keyword evidence="3" id="KW-0547">Nucleotide-binding</keyword>
<organism evidence="17 18">
    <name type="scientific">Megalurothrips usitatus</name>
    <name type="common">bean blossom thrips</name>
    <dbReference type="NCBI Taxonomy" id="439358"/>
    <lineage>
        <taxon>Eukaryota</taxon>
        <taxon>Metazoa</taxon>
        <taxon>Ecdysozoa</taxon>
        <taxon>Arthropoda</taxon>
        <taxon>Hexapoda</taxon>
        <taxon>Insecta</taxon>
        <taxon>Pterygota</taxon>
        <taxon>Neoptera</taxon>
        <taxon>Paraneoptera</taxon>
        <taxon>Thysanoptera</taxon>
        <taxon>Terebrantia</taxon>
        <taxon>Thripoidea</taxon>
        <taxon>Thripidae</taxon>
        <taxon>Megalurothrips</taxon>
    </lineage>
</organism>
<evidence type="ECO:0000256" key="2">
    <source>
        <dbReference type="ARBA" id="ARBA00012552"/>
    </source>
</evidence>
<sequence>MDAFDLFKKLSNGIRFNKKKFGAPSSGPQRPSETAVKVKEEEQWNAAEEWMKAGSEAESEEETEAGSNPNTALESDGSESDDDNSEEPDGDSGSSDDGSDSDMDEPSSASQNGKQKANGITSQLEFDAENDAPITLLGSISADREGKTITAKKEKKIKAGKLSPEEKLKAQEEERVNIIRKKLRLSVSGGGVPPPIESFDDLRSQFKVSENLVNNLKKAGYSEPTPIQSQAWPVMLQNRQILACAPTGSGKTAAFLLPLLHNLRGARRDGIRAVIVSPTRELAKQTHRECIRLAENSGLNIHIISKVNLTNSKLSLERTNKFDILITTPNRLVFLLKQEPAVLSLKSVEWLIVDESDKLFEAGPRGFRDQLAAIYQACDSKNVKRGMFSATHGAHVAKWCKQNLKGLIAVTVGHRNTTTDKVQQELVFVGNEQGKLIAMREMISKGIQPPVLVFVQSKERAKELFTELLYDGINVDVIHSDRTQLQRDNVVKSFREGNIWVLICTELMGRGVDFKGVNLVINFDFPPSAISYIHRIGRTGRAGREGKAVTFFTVTDAPILRSIATVMRDSGCDVPQYMLDMKKTSKRTRRELENRAPERASVSTVPKFEKQKQERLERKIQNAKRKKKGLAPLPEKEKPKKDKKRVADNPLEETAQKKRKMSSGKHKKKSMLNNDDSGNGKSHSKKKSKHKSVKKD</sequence>
<feature type="compositionally biased region" description="Polar residues" evidence="13">
    <location>
        <begin position="671"/>
        <end position="680"/>
    </location>
</feature>
<evidence type="ECO:0000256" key="7">
    <source>
        <dbReference type="ARBA" id="ARBA00022884"/>
    </source>
</evidence>
<keyword evidence="5" id="KW-0347">Helicase</keyword>
<dbReference type="InterPro" id="IPR027417">
    <property type="entry name" value="P-loop_NTPase"/>
</dbReference>
<keyword evidence="8" id="KW-0539">Nucleus</keyword>
<comment type="catalytic activity">
    <reaction evidence="11">
        <text>ATP + H2O = ADP + phosphate + H(+)</text>
        <dbReference type="Rhea" id="RHEA:13065"/>
        <dbReference type="ChEBI" id="CHEBI:15377"/>
        <dbReference type="ChEBI" id="CHEBI:15378"/>
        <dbReference type="ChEBI" id="CHEBI:30616"/>
        <dbReference type="ChEBI" id="CHEBI:43474"/>
        <dbReference type="ChEBI" id="CHEBI:456216"/>
        <dbReference type="EC" id="3.6.4.13"/>
    </reaction>
</comment>
<dbReference type="InterPro" id="IPR050079">
    <property type="entry name" value="DEAD_box_RNA_helicase"/>
</dbReference>
<dbReference type="InterPro" id="IPR001650">
    <property type="entry name" value="Helicase_C-like"/>
</dbReference>
<gene>
    <name evidence="17" type="ORF">ONE63_010830</name>
</gene>
<dbReference type="Gene3D" id="3.40.50.300">
    <property type="entry name" value="P-loop containing nucleotide triphosphate hydrolases"/>
    <property type="match status" value="2"/>
</dbReference>
<evidence type="ECO:0000256" key="10">
    <source>
        <dbReference type="ARBA" id="ARBA00044533"/>
    </source>
</evidence>
<dbReference type="Pfam" id="PF00270">
    <property type="entry name" value="DEAD"/>
    <property type="match status" value="1"/>
</dbReference>
<feature type="compositionally biased region" description="Basic and acidic residues" evidence="13">
    <location>
        <begin position="607"/>
        <end position="620"/>
    </location>
</feature>
<dbReference type="SMART" id="SM00490">
    <property type="entry name" value="HELICc"/>
    <property type="match status" value="1"/>
</dbReference>
<dbReference type="SUPFAM" id="SSF52540">
    <property type="entry name" value="P-loop containing nucleoside triphosphate hydrolases"/>
    <property type="match status" value="1"/>
</dbReference>
<keyword evidence="4" id="KW-0378">Hydrolase</keyword>
<dbReference type="GO" id="GO:0003724">
    <property type="term" value="F:RNA helicase activity"/>
    <property type="evidence" value="ECO:0007669"/>
    <property type="project" value="UniProtKB-EC"/>
</dbReference>
<evidence type="ECO:0000256" key="9">
    <source>
        <dbReference type="ARBA" id="ARBA00024355"/>
    </source>
</evidence>
<evidence type="ECO:0000256" key="13">
    <source>
        <dbReference type="SAM" id="MobiDB-lite"/>
    </source>
</evidence>
<dbReference type="Proteomes" id="UP001075354">
    <property type="component" value="Chromosome 9"/>
</dbReference>
<evidence type="ECO:0000256" key="3">
    <source>
        <dbReference type="ARBA" id="ARBA00022741"/>
    </source>
</evidence>
<dbReference type="InterPro" id="IPR011545">
    <property type="entry name" value="DEAD/DEAH_box_helicase_dom"/>
</dbReference>
<dbReference type="InterPro" id="IPR044764">
    <property type="entry name" value="DDX52/Rok1_DEADc"/>
</dbReference>
<dbReference type="CDD" id="cd18787">
    <property type="entry name" value="SF2_C_DEAD"/>
    <property type="match status" value="1"/>
</dbReference>
<comment type="subcellular location">
    <subcellularLocation>
        <location evidence="1">Nucleus</location>
        <location evidence="1">Nucleolus</location>
    </subcellularLocation>
</comment>
<evidence type="ECO:0000259" key="16">
    <source>
        <dbReference type="PROSITE" id="PS51195"/>
    </source>
</evidence>
<evidence type="ECO:0000313" key="18">
    <source>
        <dbReference type="Proteomes" id="UP001075354"/>
    </source>
</evidence>
<dbReference type="SMART" id="SM00487">
    <property type="entry name" value="DEXDc"/>
    <property type="match status" value="1"/>
</dbReference>
<evidence type="ECO:0000256" key="6">
    <source>
        <dbReference type="ARBA" id="ARBA00022840"/>
    </source>
</evidence>
<dbReference type="PANTHER" id="PTHR47959">
    <property type="entry name" value="ATP-DEPENDENT RNA HELICASE RHLE-RELATED"/>
    <property type="match status" value="1"/>
</dbReference>
<evidence type="ECO:0000259" key="14">
    <source>
        <dbReference type="PROSITE" id="PS51192"/>
    </source>
</evidence>
<dbReference type="GO" id="GO:0005524">
    <property type="term" value="F:ATP binding"/>
    <property type="evidence" value="ECO:0007669"/>
    <property type="project" value="UniProtKB-KW"/>
</dbReference>
<evidence type="ECO:0000259" key="15">
    <source>
        <dbReference type="PROSITE" id="PS51194"/>
    </source>
</evidence>
<feature type="domain" description="Helicase ATP-binding" evidence="14">
    <location>
        <begin position="232"/>
        <end position="410"/>
    </location>
</feature>
<name>A0AAV7XE77_9NEOP</name>
<dbReference type="PROSITE" id="PS51192">
    <property type="entry name" value="HELICASE_ATP_BIND_1"/>
    <property type="match status" value="1"/>
</dbReference>
<dbReference type="CDD" id="cd17957">
    <property type="entry name" value="DEADc_DDX52"/>
    <property type="match status" value="1"/>
</dbReference>
<dbReference type="EMBL" id="JAPTSV010000009">
    <property type="protein sequence ID" value="KAJ1524323.1"/>
    <property type="molecule type" value="Genomic_DNA"/>
</dbReference>
<dbReference type="PROSITE" id="PS51194">
    <property type="entry name" value="HELICASE_CTER"/>
    <property type="match status" value="1"/>
</dbReference>
<evidence type="ECO:0000313" key="17">
    <source>
        <dbReference type="EMBL" id="KAJ1524323.1"/>
    </source>
</evidence>
<reference evidence="17" key="1">
    <citation type="submission" date="2022-12" db="EMBL/GenBank/DDBJ databases">
        <title>Chromosome-level genome assembly of the bean flower thrips Megalurothrips usitatus.</title>
        <authorList>
            <person name="Ma L."/>
            <person name="Liu Q."/>
            <person name="Li H."/>
            <person name="Cai W."/>
        </authorList>
    </citation>
    <scope>NUCLEOTIDE SEQUENCE</scope>
    <source>
        <strain evidence="17">Cailab_2022a</strain>
    </source>
</reference>
<dbReference type="AlphaFoldDB" id="A0AAV7XE77"/>
<evidence type="ECO:0000256" key="5">
    <source>
        <dbReference type="ARBA" id="ARBA00022806"/>
    </source>
</evidence>
<dbReference type="GO" id="GO:0016787">
    <property type="term" value="F:hydrolase activity"/>
    <property type="evidence" value="ECO:0007669"/>
    <property type="project" value="UniProtKB-KW"/>
</dbReference>
<evidence type="ECO:0000256" key="4">
    <source>
        <dbReference type="ARBA" id="ARBA00022801"/>
    </source>
</evidence>
<feature type="short sequence motif" description="Q motif" evidence="12">
    <location>
        <begin position="201"/>
        <end position="229"/>
    </location>
</feature>
<keyword evidence="18" id="KW-1185">Reference proteome</keyword>
<dbReference type="GO" id="GO:0005730">
    <property type="term" value="C:nucleolus"/>
    <property type="evidence" value="ECO:0007669"/>
    <property type="project" value="UniProtKB-SubCell"/>
</dbReference>
<dbReference type="GO" id="GO:0003723">
    <property type="term" value="F:RNA binding"/>
    <property type="evidence" value="ECO:0007669"/>
    <property type="project" value="UniProtKB-KW"/>
</dbReference>
<dbReference type="PROSITE" id="PS51195">
    <property type="entry name" value="Q_MOTIF"/>
    <property type="match status" value="1"/>
</dbReference>
<dbReference type="FunFam" id="3.40.50.300:FF:000759">
    <property type="entry name" value="probable ATP-dependent RNA helicase DDX52"/>
    <property type="match status" value="1"/>
</dbReference>